<sequence>MEVCMEVDRVTVEDLGLDCLTTSMMMAASSTTSTAATQDGPVKPLAPSCSATVAVVPPSPSPSTADTDTKTATAAAAITATEDDESNVMIAAPAAQMSTMVDAGTNAHADARAKALPIVPDIATAATSEIGVVKHPSDTAAPASTTTPLVSPIADASSKMANGCAAAHPADKEADLLSNTRSCAYKEHLKYNKADAHAFAPKRKIERTGNDEGGAATNSNDAVSNKRRNRRMLSFDEEVEVVPIPTRHEYDNASRFRIWSSAMEIQHNAARNTMEFAWEGWNWRNVLEDESMMVCSSTSELIHPCHFHPHMNPMFVHGRR</sequence>
<dbReference type="EMBL" id="HBEF01018722">
    <property type="protein sequence ID" value="CAD8339399.1"/>
    <property type="molecule type" value="Transcribed_RNA"/>
</dbReference>
<feature type="region of interest" description="Disordered" evidence="1">
    <location>
        <begin position="202"/>
        <end position="225"/>
    </location>
</feature>
<dbReference type="AlphaFoldDB" id="A0A7R9WZW8"/>
<evidence type="ECO:0000313" key="2">
    <source>
        <dbReference type="EMBL" id="CAD8339399.1"/>
    </source>
</evidence>
<name>A0A7R9WZW8_9STRA</name>
<accession>A0A7R9WZW8</accession>
<proteinExistence type="predicted"/>
<gene>
    <name evidence="2" type="ORF">CAUS1442_LOCUS11532</name>
</gene>
<reference evidence="2" key="1">
    <citation type="submission" date="2021-01" db="EMBL/GenBank/DDBJ databases">
        <authorList>
            <person name="Corre E."/>
            <person name="Pelletier E."/>
            <person name="Niang G."/>
            <person name="Scheremetjew M."/>
            <person name="Finn R."/>
            <person name="Kale V."/>
            <person name="Holt S."/>
            <person name="Cochrane G."/>
            <person name="Meng A."/>
            <person name="Brown T."/>
            <person name="Cohen L."/>
        </authorList>
    </citation>
    <scope>NUCLEOTIDE SEQUENCE</scope>
    <source>
        <strain evidence="2">CCMP3328</strain>
    </source>
</reference>
<evidence type="ECO:0000256" key="1">
    <source>
        <dbReference type="SAM" id="MobiDB-lite"/>
    </source>
</evidence>
<protein>
    <submittedName>
        <fullName evidence="2">Uncharacterized protein</fullName>
    </submittedName>
</protein>
<organism evidence="2">
    <name type="scientific">Craspedostauros australis</name>
    <dbReference type="NCBI Taxonomy" id="1486917"/>
    <lineage>
        <taxon>Eukaryota</taxon>
        <taxon>Sar</taxon>
        <taxon>Stramenopiles</taxon>
        <taxon>Ochrophyta</taxon>
        <taxon>Bacillariophyta</taxon>
        <taxon>Bacillariophyceae</taxon>
        <taxon>Bacillariophycidae</taxon>
        <taxon>Naviculales</taxon>
        <taxon>Naviculaceae</taxon>
        <taxon>Craspedostauros</taxon>
    </lineage>
</organism>